<keyword evidence="4 6" id="KW-0274">FAD</keyword>
<dbReference type="InterPro" id="IPR046373">
    <property type="entry name" value="Acyl-CoA_Oxase/DH_mid-dom_sf"/>
</dbReference>
<evidence type="ECO:0000259" key="7">
    <source>
        <dbReference type="Pfam" id="PF00441"/>
    </source>
</evidence>
<dbReference type="AlphaFoldDB" id="A0A0A0EAQ3"/>
<dbReference type="GO" id="GO:0003995">
    <property type="term" value="F:acyl-CoA dehydrogenase activity"/>
    <property type="evidence" value="ECO:0007669"/>
    <property type="project" value="TreeGrafter"/>
</dbReference>
<dbReference type="InterPro" id="IPR013786">
    <property type="entry name" value="AcylCoA_DH/ox_N"/>
</dbReference>
<gene>
    <name evidence="10" type="ORF">ATO9_19060</name>
</gene>
<organism evidence="10 11">
    <name type="scientific">Pseudooceanicola atlanticus</name>
    <dbReference type="NCBI Taxonomy" id="1461694"/>
    <lineage>
        <taxon>Bacteria</taxon>
        <taxon>Pseudomonadati</taxon>
        <taxon>Pseudomonadota</taxon>
        <taxon>Alphaproteobacteria</taxon>
        <taxon>Rhodobacterales</taxon>
        <taxon>Paracoccaceae</taxon>
        <taxon>Pseudooceanicola</taxon>
    </lineage>
</organism>
<feature type="domain" description="Acyl-CoA dehydrogenase/oxidase C-terminal" evidence="7">
    <location>
        <begin position="235"/>
        <end position="381"/>
    </location>
</feature>
<dbReference type="PANTHER" id="PTHR43884">
    <property type="entry name" value="ACYL-COA DEHYDROGENASE"/>
    <property type="match status" value="1"/>
</dbReference>
<dbReference type="eggNOG" id="COG1960">
    <property type="taxonomic scope" value="Bacteria"/>
</dbReference>
<dbReference type="STRING" id="1461694.ATO9_19060"/>
<dbReference type="InterPro" id="IPR036250">
    <property type="entry name" value="AcylCo_DH-like_C"/>
</dbReference>
<dbReference type="InterPro" id="IPR009100">
    <property type="entry name" value="AcylCoA_DH/oxidase_NM_dom_sf"/>
</dbReference>
<evidence type="ECO:0000313" key="10">
    <source>
        <dbReference type="EMBL" id="KGM47290.1"/>
    </source>
</evidence>
<dbReference type="Gene3D" id="1.10.540.10">
    <property type="entry name" value="Acyl-CoA dehydrogenase/oxidase, N-terminal domain"/>
    <property type="match status" value="1"/>
</dbReference>
<evidence type="ECO:0000256" key="2">
    <source>
        <dbReference type="ARBA" id="ARBA00009347"/>
    </source>
</evidence>
<sequence>MHPSLLTTEQVALKDAARKLALGEFRDRAARWDRDGIYPEENHHRLAALGYLGMTIPEEYGGGGAPLVDCYLVIEELAKVDFNTALIVHDQNVSPRIIATCGSEALKQSFLPRFAAGEIECAISWTEPEAGSDATAVTTSLRPDGDGFVLNGGKIFTTFGDRADYLLVYARFCESKGARGIGTVLVHRKSPGVSVHILEQKMGARGCNECEIHFDDVRVPSENVVTEGLAGNSSGFVRPLGVYNATRVGMGILALGVAEGAFDLARDYMKTRRQFGKALSEMQGLQWMMSDMKVQIEAARSLCYTALSLIDRGQADPTLSSIAKVQATEMAQRVTHDAMQMFGGYGYFGSLPLERMVRDVRMLTITGGTTQIHKNGIARALFTD</sequence>
<dbReference type="Gene3D" id="2.40.110.10">
    <property type="entry name" value="Butyryl-CoA Dehydrogenase, subunit A, domain 2"/>
    <property type="match status" value="1"/>
</dbReference>
<dbReference type="Pfam" id="PF02771">
    <property type="entry name" value="Acyl-CoA_dh_N"/>
    <property type="match status" value="1"/>
</dbReference>
<dbReference type="EMBL" id="AQQX01000012">
    <property type="protein sequence ID" value="KGM47290.1"/>
    <property type="molecule type" value="Genomic_DNA"/>
</dbReference>
<dbReference type="Pfam" id="PF02770">
    <property type="entry name" value="Acyl-CoA_dh_M"/>
    <property type="match status" value="1"/>
</dbReference>
<evidence type="ECO:0000256" key="5">
    <source>
        <dbReference type="ARBA" id="ARBA00023002"/>
    </source>
</evidence>
<evidence type="ECO:0000259" key="8">
    <source>
        <dbReference type="Pfam" id="PF02770"/>
    </source>
</evidence>
<reference evidence="10 11" key="1">
    <citation type="journal article" date="2015" name="Antonie Van Leeuwenhoek">
        <title>Pseudooceanicola atlanticus gen. nov. sp. nov., isolated from surface seawater of the Atlantic Ocean and reclassification of Oceanicola batsensis, Oceanicola marinus, Oceanicola nitratireducens, Oceanicola nanhaiensis, Oceanicola antarcticus and Oceanicola flagellatus, as Pseudooceanicola batsensis comb. nov., Pseudooceanicola marinus comb. nov., Pseudooceanicola nitratireducens comb. nov., Pseudooceanicola nanhaiensis comb. nov., Pseudooceanicola antarcticus comb. nov., and Pseudooceanicola flagellatus comb. nov.</title>
        <authorList>
            <person name="Lai Q."/>
            <person name="Li G."/>
            <person name="Liu X."/>
            <person name="Du Y."/>
            <person name="Sun F."/>
            <person name="Shao Z."/>
        </authorList>
    </citation>
    <scope>NUCLEOTIDE SEQUENCE [LARGE SCALE GENOMIC DNA]</scope>
    <source>
        <strain evidence="10 11">22II-s11g</strain>
    </source>
</reference>
<dbReference type="InterPro" id="IPR037069">
    <property type="entry name" value="AcylCoA_DH/ox_N_sf"/>
</dbReference>
<keyword evidence="5 6" id="KW-0560">Oxidoreductase</keyword>
<dbReference type="InterPro" id="IPR009075">
    <property type="entry name" value="AcylCo_DH/oxidase_C"/>
</dbReference>
<dbReference type="PIRSF" id="PIRSF016578">
    <property type="entry name" value="HsaA"/>
    <property type="match status" value="1"/>
</dbReference>
<feature type="domain" description="Acyl-CoA oxidase/dehydrogenase middle" evidence="8">
    <location>
        <begin position="122"/>
        <end position="217"/>
    </location>
</feature>
<evidence type="ECO:0000259" key="9">
    <source>
        <dbReference type="Pfam" id="PF02771"/>
    </source>
</evidence>
<evidence type="ECO:0000256" key="6">
    <source>
        <dbReference type="RuleBase" id="RU362125"/>
    </source>
</evidence>
<evidence type="ECO:0000256" key="1">
    <source>
        <dbReference type="ARBA" id="ARBA00001974"/>
    </source>
</evidence>
<dbReference type="OrthoDB" id="5510711at2"/>
<comment type="caution">
    <text evidence="10">The sequence shown here is derived from an EMBL/GenBank/DDBJ whole genome shotgun (WGS) entry which is preliminary data.</text>
</comment>
<keyword evidence="3 6" id="KW-0285">Flavoprotein</keyword>
<keyword evidence="11" id="KW-1185">Reference proteome</keyword>
<name>A0A0A0EAQ3_9RHOB</name>
<dbReference type="GO" id="GO:0050660">
    <property type="term" value="F:flavin adenine dinucleotide binding"/>
    <property type="evidence" value="ECO:0007669"/>
    <property type="project" value="InterPro"/>
</dbReference>
<dbReference type="PANTHER" id="PTHR43884:SF12">
    <property type="entry name" value="ISOVALERYL-COA DEHYDROGENASE, MITOCHONDRIAL-RELATED"/>
    <property type="match status" value="1"/>
</dbReference>
<dbReference type="SUPFAM" id="SSF47203">
    <property type="entry name" value="Acyl-CoA dehydrogenase C-terminal domain-like"/>
    <property type="match status" value="1"/>
</dbReference>
<evidence type="ECO:0000256" key="4">
    <source>
        <dbReference type="ARBA" id="ARBA00022827"/>
    </source>
</evidence>
<evidence type="ECO:0000313" key="11">
    <source>
        <dbReference type="Proteomes" id="UP000030004"/>
    </source>
</evidence>
<comment type="similarity">
    <text evidence="2 6">Belongs to the acyl-CoA dehydrogenase family.</text>
</comment>
<dbReference type="SUPFAM" id="SSF56645">
    <property type="entry name" value="Acyl-CoA dehydrogenase NM domain-like"/>
    <property type="match status" value="1"/>
</dbReference>
<evidence type="ECO:0000256" key="3">
    <source>
        <dbReference type="ARBA" id="ARBA00022630"/>
    </source>
</evidence>
<feature type="domain" description="Acyl-CoA dehydrogenase/oxidase N-terminal" evidence="9">
    <location>
        <begin position="7"/>
        <end position="118"/>
    </location>
</feature>
<dbReference type="InterPro" id="IPR006091">
    <property type="entry name" value="Acyl-CoA_Oxase/DH_mid-dom"/>
</dbReference>
<protein>
    <submittedName>
        <fullName evidence="10">Acyl-CoA dehydrogenase</fullName>
    </submittedName>
</protein>
<dbReference type="Pfam" id="PF00441">
    <property type="entry name" value="Acyl-CoA_dh_1"/>
    <property type="match status" value="1"/>
</dbReference>
<dbReference type="Proteomes" id="UP000030004">
    <property type="component" value="Unassembled WGS sequence"/>
</dbReference>
<dbReference type="Gene3D" id="1.20.140.10">
    <property type="entry name" value="Butyryl-CoA Dehydrogenase, subunit A, domain 3"/>
    <property type="match status" value="1"/>
</dbReference>
<dbReference type="FunFam" id="1.20.140.10:FF:000001">
    <property type="entry name" value="Acyl-CoA dehydrogenase"/>
    <property type="match status" value="1"/>
</dbReference>
<proteinExistence type="inferred from homology"/>
<accession>A0A0A0EAQ3</accession>
<comment type="cofactor">
    <cofactor evidence="1 6">
        <name>FAD</name>
        <dbReference type="ChEBI" id="CHEBI:57692"/>
    </cofactor>
</comment>